<gene>
    <name evidence="10" type="primary">LOC117345546</name>
</gene>
<dbReference type="GO" id="GO:0006811">
    <property type="term" value="P:monoatomic ion transport"/>
    <property type="evidence" value="ECO:0007669"/>
    <property type="project" value="UniProtKB-KW"/>
</dbReference>
<dbReference type="FunCoup" id="A0A6P8N4B2">
    <property type="interactions" value="185"/>
</dbReference>
<evidence type="ECO:0000313" key="9">
    <source>
        <dbReference type="Proteomes" id="UP000515159"/>
    </source>
</evidence>
<dbReference type="GO" id="GO:0043269">
    <property type="term" value="P:regulation of monoatomic ion transport"/>
    <property type="evidence" value="ECO:0007669"/>
    <property type="project" value="InterPro"/>
</dbReference>
<dbReference type="GeneID" id="117345546"/>
<dbReference type="AlphaFoldDB" id="A0A6P8N4B2"/>
<name>A0A6P8N4B2_GEOSA</name>
<organism evidence="9 10">
    <name type="scientific">Geotrypetes seraphini</name>
    <name type="common">Gaboon caecilian</name>
    <name type="synonym">Caecilia seraphini</name>
    <dbReference type="NCBI Taxonomy" id="260995"/>
    <lineage>
        <taxon>Eukaryota</taxon>
        <taxon>Metazoa</taxon>
        <taxon>Chordata</taxon>
        <taxon>Craniata</taxon>
        <taxon>Vertebrata</taxon>
        <taxon>Euteleostomi</taxon>
        <taxon>Amphibia</taxon>
        <taxon>Gymnophiona</taxon>
        <taxon>Geotrypetes</taxon>
    </lineage>
</organism>
<sequence>MATPTERTEKASPYGERDPFLYDYETLRMIGLILAVVLCFLGIVVALSSKLRCKKNNLNSSGMDDTQLGHTQTPGTALPEARGCCRTAEVTN</sequence>
<comment type="subcellular location">
    <subcellularLocation>
        <location evidence="1">Membrane</location>
        <topology evidence="1">Single-pass membrane protein</topology>
    </subcellularLocation>
</comment>
<keyword evidence="5 8" id="KW-1133">Transmembrane helix</keyword>
<evidence type="ECO:0000313" key="10">
    <source>
        <dbReference type="RefSeq" id="XP_033770242.1"/>
    </source>
</evidence>
<dbReference type="InParanoid" id="A0A6P8N4B2"/>
<dbReference type="Gene3D" id="1.20.5.780">
    <property type="entry name" value="Single helix bin"/>
    <property type="match status" value="1"/>
</dbReference>
<dbReference type="GO" id="GO:0017080">
    <property type="term" value="F:sodium channel regulator activity"/>
    <property type="evidence" value="ECO:0007669"/>
    <property type="project" value="TreeGrafter"/>
</dbReference>
<feature type="transmembrane region" description="Helical" evidence="8">
    <location>
        <begin position="27"/>
        <end position="47"/>
    </location>
</feature>
<keyword evidence="4 8" id="KW-0812">Transmembrane</keyword>
<reference evidence="10" key="1">
    <citation type="submission" date="2025-08" db="UniProtKB">
        <authorList>
            <consortium name="RefSeq"/>
        </authorList>
    </citation>
    <scope>IDENTIFICATION</scope>
</reference>
<evidence type="ECO:0000256" key="6">
    <source>
        <dbReference type="ARBA" id="ARBA00023065"/>
    </source>
</evidence>
<keyword evidence="3 8" id="KW-0813">Transport</keyword>
<evidence type="ECO:0000256" key="2">
    <source>
        <dbReference type="ARBA" id="ARBA00005948"/>
    </source>
</evidence>
<dbReference type="RefSeq" id="XP_033770242.1">
    <property type="nucleotide sequence ID" value="XM_033914351.1"/>
</dbReference>
<dbReference type="InterPro" id="IPR000272">
    <property type="entry name" value="Ion-transport_regulator_FXYD"/>
</dbReference>
<dbReference type="KEGG" id="gsh:117345546"/>
<dbReference type="Proteomes" id="UP000515159">
    <property type="component" value="Chromosome 11"/>
</dbReference>
<evidence type="ECO:0000256" key="8">
    <source>
        <dbReference type="RuleBase" id="RU364131"/>
    </source>
</evidence>
<dbReference type="InterPro" id="IPR047284">
    <property type="entry name" value="FXYD7"/>
</dbReference>
<protein>
    <recommendedName>
        <fullName evidence="8">FXYD domain-containing ion transport regulator</fullName>
    </recommendedName>
</protein>
<dbReference type="CDD" id="cd20325">
    <property type="entry name" value="FXYD7"/>
    <property type="match status" value="1"/>
</dbReference>
<dbReference type="OrthoDB" id="8895254at2759"/>
<evidence type="ECO:0000256" key="4">
    <source>
        <dbReference type="ARBA" id="ARBA00022692"/>
    </source>
</evidence>
<evidence type="ECO:0000256" key="7">
    <source>
        <dbReference type="ARBA" id="ARBA00023136"/>
    </source>
</evidence>
<dbReference type="PROSITE" id="PS01310">
    <property type="entry name" value="FXYD"/>
    <property type="match status" value="1"/>
</dbReference>
<keyword evidence="6 8" id="KW-0406">Ion transport</keyword>
<proteinExistence type="inferred from homology"/>
<dbReference type="Pfam" id="PF02038">
    <property type="entry name" value="ATP1G1_PLM_MAT8"/>
    <property type="match status" value="1"/>
</dbReference>
<keyword evidence="9" id="KW-1185">Reference proteome</keyword>
<comment type="similarity">
    <text evidence="2 8">Belongs to the FXYD family.</text>
</comment>
<dbReference type="InterPro" id="IPR047297">
    <property type="entry name" value="FXYD_motif"/>
</dbReference>
<dbReference type="GO" id="GO:0016020">
    <property type="term" value="C:membrane"/>
    <property type="evidence" value="ECO:0007669"/>
    <property type="project" value="UniProtKB-SubCell"/>
</dbReference>
<dbReference type="PANTHER" id="PTHR14132">
    <property type="entry name" value="SODIUM/POTASSIUM-TRANSPORTING ATPASE SUBUNIT GAMMA"/>
    <property type="match status" value="1"/>
</dbReference>
<evidence type="ECO:0000256" key="1">
    <source>
        <dbReference type="ARBA" id="ARBA00004167"/>
    </source>
</evidence>
<accession>A0A6P8N4B2</accession>
<evidence type="ECO:0000256" key="5">
    <source>
        <dbReference type="ARBA" id="ARBA00022989"/>
    </source>
</evidence>
<keyword evidence="7 8" id="KW-0472">Membrane</keyword>
<evidence type="ECO:0000256" key="3">
    <source>
        <dbReference type="ARBA" id="ARBA00022448"/>
    </source>
</evidence>